<dbReference type="GO" id="GO:0005634">
    <property type="term" value="C:nucleus"/>
    <property type="evidence" value="ECO:0007669"/>
    <property type="project" value="UniProtKB-SubCell"/>
</dbReference>
<evidence type="ECO:0000259" key="15">
    <source>
        <dbReference type="SMART" id="SM00731"/>
    </source>
</evidence>
<evidence type="ECO:0000256" key="9">
    <source>
        <dbReference type="ARBA" id="ARBA00022801"/>
    </source>
</evidence>
<evidence type="ECO:0000256" key="13">
    <source>
        <dbReference type="ARBA" id="ARBA00023242"/>
    </source>
</evidence>
<keyword evidence="9" id="KW-0378">Hydrolase</keyword>
<keyword evidence="4" id="KW-0158">Chromosome</keyword>
<keyword evidence="5" id="KW-0645">Protease</keyword>
<protein>
    <recommendedName>
        <fullName evidence="14">Protein with SprT-like domain at the N terminus</fullName>
    </recommendedName>
</protein>
<dbReference type="SMART" id="SM00734">
    <property type="entry name" value="ZnF_Rad18"/>
    <property type="match status" value="3"/>
</dbReference>
<feature type="domain" description="UBZ4-type" evidence="16">
    <location>
        <begin position="376"/>
        <end position="399"/>
    </location>
</feature>
<evidence type="ECO:0000256" key="11">
    <source>
        <dbReference type="ARBA" id="ARBA00023049"/>
    </source>
</evidence>
<dbReference type="AlphaFoldDB" id="A0A5E4MEW8"/>
<dbReference type="InterPro" id="IPR044245">
    <property type="entry name" value="Spartan"/>
</dbReference>
<evidence type="ECO:0000256" key="1">
    <source>
        <dbReference type="ARBA" id="ARBA00004123"/>
    </source>
</evidence>
<dbReference type="EMBL" id="CABPRJ010000502">
    <property type="protein sequence ID" value="VVC29959.1"/>
    <property type="molecule type" value="Genomic_DNA"/>
</dbReference>
<dbReference type="GO" id="GO:0003697">
    <property type="term" value="F:single-stranded DNA binding"/>
    <property type="evidence" value="ECO:0007669"/>
    <property type="project" value="InterPro"/>
</dbReference>
<keyword evidence="11" id="KW-0482">Metalloprotease</keyword>
<dbReference type="OrthoDB" id="5236983at2759"/>
<evidence type="ECO:0000256" key="3">
    <source>
        <dbReference type="ARBA" id="ARBA00010724"/>
    </source>
</evidence>
<evidence type="ECO:0000256" key="2">
    <source>
        <dbReference type="ARBA" id="ARBA00004286"/>
    </source>
</evidence>
<dbReference type="GO" id="GO:0005694">
    <property type="term" value="C:chromosome"/>
    <property type="evidence" value="ECO:0007669"/>
    <property type="project" value="UniProtKB-SubCell"/>
</dbReference>
<dbReference type="GO" id="GO:0006281">
    <property type="term" value="P:DNA repair"/>
    <property type="evidence" value="ECO:0007669"/>
    <property type="project" value="UniProtKB-KW"/>
</dbReference>
<proteinExistence type="inferred from homology"/>
<dbReference type="Pfam" id="PF10263">
    <property type="entry name" value="SprT-like"/>
    <property type="match status" value="1"/>
</dbReference>
<evidence type="ECO:0000256" key="10">
    <source>
        <dbReference type="ARBA" id="ARBA00022833"/>
    </source>
</evidence>
<keyword evidence="6" id="KW-0479">Metal-binding</keyword>
<evidence type="ECO:0000256" key="5">
    <source>
        <dbReference type="ARBA" id="ARBA00022670"/>
    </source>
</evidence>
<organism evidence="17 18">
    <name type="scientific">Cinara cedri</name>
    <dbReference type="NCBI Taxonomy" id="506608"/>
    <lineage>
        <taxon>Eukaryota</taxon>
        <taxon>Metazoa</taxon>
        <taxon>Ecdysozoa</taxon>
        <taxon>Arthropoda</taxon>
        <taxon>Hexapoda</taxon>
        <taxon>Insecta</taxon>
        <taxon>Pterygota</taxon>
        <taxon>Neoptera</taxon>
        <taxon>Paraneoptera</taxon>
        <taxon>Hemiptera</taxon>
        <taxon>Sternorrhyncha</taxon>
        <taxon>Aphidomorpha</taxon>
        <taxon>Aphidoidea</taxon>
        <taxon>Aphididae</taxon>
        <taxon>Lachninae</taxon>
        <taxon>Cinara</taxon>
    </lineage>
</organism>
<dbReference type="SMART" id="SM00731">
    <property type="entry name" value="SprT"/>
    <property type="match status" value="1"/>
</dbReference>
<reference evidence="17 18" key="1">
    <citation type="submission" date="2019-08" db="EMBL/GenBank/DDBJ databases">
        <authorList>
            <person name="Alioto T."/>
            <person name="Alioto T."/>
            <person name="Gomez Garrido J."/>
        </authorList>
    </citation>
    <scope>NUCLEOTIDE SEQUENCE [LARGE SCALE GENOMIC DNA]</scope>
</reference>
<dbReference type="GO" id="GO:0004222">
    <property type="term" value="F:metalloendopeptidase activity"/>
    <property type="evidence" value="ECO:0007669"/>
    <property type="project" value="InterPro"/>
</dbReference>
<comment type="similarity">
    <text evidence="3">Belongs to the Spartan family.</text>
</comment>
<dbReference type="InterPro" id="IPR006642">
    <property type="entry name" value="Rad18_UBZ4"/>
</dbReference>
<evidence type="ECO:0000256" key="4">
    <source>
        <dbReference type="ARBA" id="ARBA00022454"/>
    </source>
</evidence>
<accession>A0A5E4MEW8</accession>
<keyword evidence="10" id="KW-0862">Zinc</keyword>
<dbReference type="GO" id="GO:0006508">
    <property type="term" value="P:proteolysis"/>
    <property type="evidence" value="ECO:0007669"/>
    <property type="project" value="UniProtKB-KW"/>
</dbReference>
<keyword evidence="12" id="KW-0234">DNA repair</keyword>
<comment type="subcellular location">
    <subcellularLocation>
        <location evidence="2">Chromosome</location>
    </subcellularLocation>
    <subcellularLocation>
        <location evidence="1">Nucleus</location>
    </subcellularLocation>
</comment>
<feature type="domain" description="UBZ4-type" evidence="16">
    <location>
        <begin position="337"/>
        <end position="360"/>
    </location>
</feature>
<keyword evidence="18" id="KW-1185">Reference proteome</keyword>
<evidence type="ECO:0000256" key="8">
    <source>
        <dbReference type="ARBA" id="ARBA00022771"/>
    </source>
</evidence>
<dbReference type="Pfam" id="PF22934">
    <property type="entry name" value="SPRTN_ZBD"/>
    <property type="match status" value="1"/>
</dbReference>
<sequence length="443" mass="50891">MDTSNDYLLALQLQNELIDLTDIESTRGSASYNDSIASTSSSSFTAIIDLTKSEKTIGKKKKTVNIYTSPPKRLRYQAAVAKDSIVNHSWETLDPNPDIHGLFLAFNRQYFWGTLETVMIQWSKRMTVCAGLCRFQHGFCSISLSEPLLKLRPRKDLVETLLHEMIHAYLFLTNSREHRDRDGHGAEFCKHMYRINIQAGTNISIYHNFHEEVKSYKQHWWRCNGPCKSIRPFYGYVKRSMNRAPGPNDRWWVNHQTTCSGHFIKVKEPEDYGAKKKTAIKQPIPKQSVKSANKITNFVKILDTKKVTEENSKIKKSTDNDQQKTQDDPYIGNDDDITLCPVCSDPVFRDFLNSHLKNCSQLKQMFGDEIDEMKGKCKCLVCNETVDRSLMDTHLDGCKMLINVFENDFESLSDENNCINCPNCDKLVKESIINEHLDICISS</sequence>
<evidence type="ECO:0000256" key="6">
    <source>
        <dbReference type="ARBA" id="ARBA00022723"/>
    </source>
</evidence>
<keyword evidence="7" id="KW-0227">DNA damage</keyword>
<dbReference type="GO" id="GO:0008270">
    <property type="term" value="F:zinc ion binding"/>
    <property type="evidence" value="ECO:0007669"/>
    <property type="project" value="UniProtKB-KW"/>
</dbReference>
<name>A0A5E4MEW8_9HEMI</name>
<dbReference type="GO" id="GO:0031593">
    <property type="term" value="F:polyubiquitin modification-dependent protein binding"/>
    <property type="evidence" value="ECO:0007669"/>
    <property type="project" value="TreeGrafter"/>
</dbReference>
<evidence type="ECO:0000313" key="17">
    <source>
        <dbReference type="EMBL" id="VVC29959.1"/>
    </source>
</evidence>
<keyword evidence="8" id="KW-0863">Zinc-finger</keyword>
<evidence type="ECO:0000256" key="7">
    <source>
        <dbReference type="ARBA" id="ARBA00022763"/>
    </source>
</evidence>
<evidence type="ECO:0000256" key="14">
    <source>
        <dbReference type="ARBA" id="ARBA00030396"/>
    </source>
</evidence>
<dbReference type="Proteomes" id="UP000325440">
    <property type="component" value="Unassembled WGS sequence"/>
</dbReference>
<evidence type="ECO:0000256" key="12">
    <source>
        <dbReference type="ARBA" id="ARBA00023204"/>
    </source>
</evidence>
<evidence type="ECO:0000259" key="16">
    <source>
        <dbReference type="SMART" id="SM00734"/>
    </source>
</evidence>
<dbReference type="PANTHER" id="PTHR21220">
    <property type="entry name" value="DNA-DEPENDENT METALLOPROTEASE SPRTN"/>
    <property type="match status" value="1"/>
</dbReference>
<dbReference type="PANTHER" id="PTHR21220:SF0">
    <property type="entry name" value="DNA-DEPENDENT METALLOPROTEASE SPRTN"/>
    <property type="match status" value="1"/>
</dbReference>
<feature type="domain" description="SprT-like" evidence="15">
    <location>
        <begin position="97"/>
        <end position="266"/>
    </location>
</feature>
<feature type="domain" description="UBZ4-type" evidence="16">
    <location>
        <begin position="418"/>
        <end position="441"/>
    </location>
</feature>
<dbReference type="InterPro" id="IPR055220">
    <property type="entry name" value="SPRTN_ZBD"/>
</dbReference>
<gene>
    <name evidence="17" type="ORF">CINCED_3A004080</name>
</gene>
<evidence type="ECO:0000313" key="18">
    <source>
        <dbReference type="Proteomes" id="UP000325440"/>
    </source>
</evidence>
<keyword evidence="13" id="KW-0539">Nucleus</keyword>
<dbReference type="InterPro" id="IPR006640">
    <property type="entry name" value="SprT-like_domain"/>
</dbReference>